<keyword evidence="4" id="KW-0408">Iron</keyword>
<protein>
    <submittedName>
        <fullName evidence="8">Hydrogenase iron-sulfur subunit</fullName>
    </submittedName>
</protein>
<dbReference type="GO" id="GO:0051539">
    <property type="term" value="F:4 iron, 4 sulfur cluster binding"/>
    <property type="evidence" value="ECO:0007669"/>
    <property type="project" value="UniProtKB-KW"/>
</dbReference>
<name>A0A8T8WGL0_9EURY</name>
<evidence type="ECO:0000256" key="1">
    <source>
        <dbReference type="ARBA" id="ARBA00022485"/>
    </source>
</evidence>
<feature type="domain" description="4Fe-4S ferredoxin-type" evidence="7">
    <location>
        <begin position="578"/>
        <end position="606"/>
    </location>
</feature>
<dbReference type="PANTHER" id="PTHR24960">
    <property type="entry name" value="PHOTOSYSTEM I IRON-SULFUR CENTER-RELATED"/>
    <property type="match status" value="1"/>
</dbReference>
<keyword evidence="1" id="KW-0004">4Fe-4S</keyword>
<dbReference type="InterPro" id="IPR050157">
    <property type="entry name" value="PSI_iron-sulfur_center"/>
</dbReference>
<dbReference type="SUPFAM" id="SSF54862">
    <property type="entry name" value="4Fe-4S ferredoxins"/>
    <property type="match status" value="1"/>
</dbReference>
<dbReference type="GeneID" id="67177929"/>
<dbReference type="RefSeq" id="WP_222608724.1">
    <property type="nucleotide sequence ID" value="NZ_CP081958.1"/>
</dbReference>
<dbReference type="EMBL" id="CP081958">
    <property type="protein sequence ID" value="QZP38926.1"/>
    <property type="molecule type" value="Genomic_DNA"/>
</dbReference>
<dbReference type="Proteomes" id="UP000826254">
    <property type="component" value="Chromosome"/>
</dbReference>
<dbReference type="AlphaFoldDB" id="A0A8T8WGL0"/>
<accession>A0A8T8WGL0</accession>
<feature type="region of interest" description="Disordered" evidence="6">
    <location>
        <begin position="521"/>
        <end position="546"/>
    </location>
</feature>
<feature type="compositionally biased region" description="Basic and acidic residues" evidence="6">
    <location>
        <begin position="529"/>
        <end position="543"/>
    </location>
</feature>
<dbReference type="InterPro" id="IPR017896">
    <property type="entry name" value="4Fe4S_Fe-S-bd"/>
</dbReference>
<evidence type="ECO:0000256" key="3">
    <source>
        <dbReference type="ARBA" id="ARBA00023002"/>
    </source>
</evidence>
<keyword evidence="2" id="KW-0479">Metal-binding</keyword>
<evidence type="ECO:0000256" key="4">
    <source>
        <dbReference type="ARBA" id="ARBA00023004"/>
    </source>
</evidence>
<dbReference type="Gene3D" id="3.30.70.20">
    <property type="match status" value="2"/>
</dbReference>
<dbReference type="Pfam" id="PF00037">
    <property type="entry name" value="Fer4"/>
    <property type="match status" value="1"/>
</dbReference>
<evidence type="ECO:0000256" key="5">
    <source>
        <dbReference type="ARBA" id="ARBA00023014"/>
    </source>
</evidence>
<sequence length="722" mass="76913">MNVGAFVCSCGGTCDVDLESVRDGVRDVDVVASSEQLCRDALPAVDGLIDEYDLDQLIVGACDDGCKTTFDDLVERNGLHPDAAAYVDHRERAGWVHERDDATDKTARLFNARRTGLEYEAATRTVSREAGERVVVVGDAETAAALADSAEVTLLADGAEYADGRRDDDSDADLSDVDIERGRLVGVEGGFGEFEVQVEARVTEDCISCMKCVKEGPDGMVTRRPVDIHPDAPDGEWADCCPTDAIDLAGVTRTVEADQVVDPAGTSTARGGRIGYYTGPVDSGTIASVESLLGGVSKPKYLDLDMDVCAAGDSGQQGCTACVDACPHDAVDRPAVDEVEFDLTACENCGACTSSCPTGATSLREPSNERIAREVEALLSRETDEGGIWPFTGGDDGIETPVIAFTCDERAAAALDEYGSRAAAGEDVTYPPVLPVEVNCTDTVGEGHVMHALAAGAAGVAVIGCGGDCLHSGPDPKAELVERLNRATRDLGLGERVAFFAPDPSEPSEFVEELSSFTELTLDPTPVPEGEHRSTGVVREDKPNPAFNSHDWTLESVRRILEFAEPERETVRGLKDFGVMSVNDACNLTPTCSTLCPTDAIRRTEDGNLQFNHEDCVNCGLCEEGCPETAITMEQGLDLSRLPENRTAGEGAVADDDPRWETVHDGEMLECVRCGDPFTSAASAEHIQSEVGDLVEGIAPNSEHSVFEYCGDCRAQLLFDNR</sequence>
<evidence type="ECO:0000259" key="7">
    <source>
        <dbReference type="PROSITE" id="PS51379"/>
    </source>
</evidence>
<organism evidence="8 9">
    <name type="scientific">Halobaculum magnesiiphilum</name>
    <dbReference type="NCBI Taxonomy" id="1017351"/>
    <lineage>
        <taxon>Archaea</taxon>
        <taxon>Methanobacteriati</taxon>
        <taxon>Methanobacteriota</taxon>
        <taxon>Stenosarchaea group</taxon>
        <taxon>Halobacteria</taxon>
        <taxon>Halobacteriales</taxon>
        <taxon>Haloferacaceae</taxon>
        <taxon>Halobaculum</taxon>
    </lineage>
</organism>
<dbReference type="PANTHER" id="PTHR24960:SF79">
    <property type="entry name" value="PHOTOSYSTEM I IRON-SULFUR CENTER"/>
    <property type="match status" value="1"/>
</dbReference>
<evidence type="ECO:0000256" key="6">
    <source>
        <dbReference type="SAM" id="MobiDB-lite"/>
    </source>
</evidence>
<dbReference type="PROSITE" id="PS00198">
    <property type="entry name" value="4FE4S_FER_1"/>
    <property type="match status" value="2"/>
</dbReference>
<evidence type="ECO:0000256" key="2">
    <source>
        <dbReference type="ARBA" id="ARBA00022723"/>
    </source>
</evidence>
<keyword evidence="9" id="KW-1185">Reference proteome</keyword>
<proteinExistence type="predicted"/>
<evidence type="ECO:0000313" key="9">
    <source>
        <dbReference type="Proteomes" id="UP000826254"/>
    </source>
</evidence>
<dbReference type="KEGG" id="hmp:K6T50_07265"/>
<evidence type="ECO:0000313" key="8">
    <source>
        <dbReference type="EMBL" id="QZP38926.1"/>
    </source>
</evidence>
<dbReference type="Pfam" id="PF12838">
    <property type="entry name" value="Fer4_7"/>
    <property type="match status" value="1"/>
</dbReference>
<feature type="domain" description="4Fe-4S ferredoxin-type" evidence="7">
    <location>
        <begin position="607"/>
        <end position="636"/>
    </location>
</feature>
<keyword evidence="5" id="KW-0411">Iron-sulfur</keyword>
<dbReference type="Pfam" id="PF02662">
    <property type="entry name" value="FlpD"/>
    <property type="match status" value="1"/>
</dbReference>
<dbReference type="InterPro" id="IPR017900">
    <property type="entry name" value="4Fe4S_Fe_S_CS"/>
</dbReference>
<dbReference type="InterPro" id="IPR003813">
    <property type="entry name" value="MvhD/FlpD"/>
</dbReference>
<feature type="domain" description="4Fe-4S ferredoxin-type" evidence="7">
    <location>
        <begin position="337"/>
        <end position="366"/>
    </location>
</feature>
<keyword evidence="3" id="KW-0560">Oxidoreductase</keyword>
<reference evidence="8 9" key="1">
    <citation type="journal article" date="2021" name="Int. J. Syst. Evol. Microbiol.">
        <title>Halobaculum halophilum sp. nov. and Halobaculum salinum sp. nov., isolated from salt lake and saline soil.</title>
        <authorList>
            <person name="Cui H.L."/>
            <person name="Shi X.W."/>
            <person name="Yin X.M."/>
            <person name="Yang X.Y."/>
            <person name="Hou J."/>
            <person name="Zhu L."/>
        </authorList>
    </citation>
    <scope>NUCLEOTIDE SEQUENCE [LARGE SCALE GENOMIC DNA]</scope>
    <source>
        <strain evidence="8 9">NBRC 109044</strain>
    </source>
</reference>
<dbReference type="PROSITE" id="PS51379">
    <property type="entry name" value="4FE4S_FER_2"/>
    <property type="match status" value="3"/>
</dbReference>
<dbReference type="GO" id="GO:0046872">
    <property type="term" value="F:metal ion binding"/>
    <property type="evidence" value="ECO:0007669"/>
    <property type="project" value="UniProtKB-KW"/>
</dbReference>
<gene>
    <name evidence="8" type="ORF">K6T50_07265</name>
</gene>
<dbReference type="GO" id="GO:0016491">
    <property type="term" value="F:oxidoreductase activity"/>
    <property type="evidence" value="ECO:0007669"/>
    <property type="project" value="UniProtKB-KW"/>
</dbReference>